<dbReference type="Proteomes" id="UP000013487">
    <property type="component" value="Unassembled WGS sequence"/>
</dbReference>
<keyword evidence="1" id="KW-0472">Membrane</keyword>
<comment type="caution">
    <text evidence="2">The sequence shown here is derived from an EMBL/GenBank/DDBJ whole genome shotgun (WGS) entry which is preliminary data.</text>
</comment>
<feature type="transmembrane region" description="Helical" evidence="1">
    <location>
        <begin position="127"/>
        <end position="144"/>
    </location>
</feature>
<feature type="transmembrane region" description="Helical" evidence="1">
    <location>
        <begin position="6"/>
        <end position="29"/>
    </location>
</feature>
<organism evidence="2 3">
    <name type="scientific">Bacillus thuringiensis T01-328</name>
    <dbReference type="NCBI Taxonomy" id="1324966"/>
    <lineage>
        <taxon>Bacteria</taxon>
        <taxon>Bacillati</taxon>
        <taxon>Bacillota</taxon>
        <taxon>Bacilli</taxon>
        <taxon>Bacillales</taxon>
        <taxon>Bacillaceae</taxon>
        <taxon>Bacillus</taxon>
        <taxon>Bacillus cereus group</taxon>
    </lineage>
</organism>
<reference evidence="2 3" key="1">
    <citation type="journal article" date="2013" name="Genome Announc.">
        <title>Draft Genome Sequence of Bacillus thuringiensis var. thuringiensis Strain T01-328, a Brazilian Isolate That Produces a Soluble Pesticide Protein, Cry1Ia.</title>
        <authorList>
            <person name="Varani A.M."/>
            <person name="Lemos M.V."/>
            <person name="Fernandes C.C."/>
            <person name="Lemos E.G."/>
            <person name="Alves E.C."/>
            <person name="Desiderio J.A."/>
        </authorList>
    </citation>
    <scope>NUCLEOTIDE SEQUENCE [LARGE SCALE GENOMIC DNA]</scope>
    <source>
        <strain evidence="2 3">T01-328</strain>
    </source>
</reference>
<sequence length="298" mass="34480">MVIMKYIFMVLGTICFLFFIRNVFMFLFLNENHSTHKKRLKQLQFNNKEELTNDEQTRAFIDKVTRPVLKYVVPKMKVRDSQELEKDLKLTKWDKYFNASQYIAMNITLKIIGVVALIVLIPVSVPFALIWFSAFFFLFGFLFNNSVTEAKEKLLGGFPDFIRITRGYLTADISFTKAVEGSIPYVGDAWRPLLQEFIVNCDIHSVEKAIDKLKDQVDVFAVKELLSLVRLNLEQGVDVRESFERQIDKVREMQLEAIMNRIAKRQLLAMVLQGPLLLTLIGAFGLPTFYSMTTLSSM</sequence>
<keyword evidence="1" id="KW-1133">Transmembrane helix</keyword>
<evidence type="ECO:0000313" key="2">
    <source>
        <dbReference type="EMBL" id="ERI00764.1"/>
    </source>
</evidence>
<dbReference type="EMBL" id="ARXZ02000004">
    <property type="protein sequence ID" value="ERI00764.1"/>
    <property type="molecule type" value="Genomic_DNA"/>
</dbReference>
<dbReference type="AlphaFoldDB" id="A0AAN4HJG9"/>
<name>A0AAN4HJG9_BACTU</name>
<keyword evidence="1" id="KW-0812">Transmembrane</keyword>
<dbReference type="PANTHER" id="PTHR35007">
    <property type="entry name" value="INTEGRAL MEMBRANE PROTEIN-RELATED"/>
    <property type="match status" value="1"/>
</dbReference>
<gene>
    <name evidence="2" type="ORF">BTCBT_002319</name>
</gene>
<feature type="transmembrane region" description="Helical" evidence="1">
    <location>
        <begin position="267"/>
        <end position="290"/>
    </location>
</feature>
<dbReference type="PANTHER" id="PTHR35007:SF2">
    <property type="entry name" value="PILUS ASSEMBLE PROTEIN"/>
    <property type="match status" value="1"/>
</dbReference>
<evidence type="ECO:0000313" key="3">
    <source>
        <dbReference type="Proteomes" id="UP000013487"/>
    </source>
</evidence>
<protein>
    <submittedName>
        <fullName evidence="2">Flp pilus assembly protein TadB</fullName>
    </submittedName>
</protein>
<evidence type="ECO:0000256" key="1">
    <source>
        <dbReference type="SAM" id="Phobius"/>
    </source>
</evidence>
<accession>A0AAN4HJG9</accession>
<proteinExistence type="predicted"/>